<dbReference type="SUPFAM" id="SSF47203">
    <property type="entry name" value="Acyl-CoA dehydrogenase C-terminal domain-like"/>
    <property type="match status" value="1"/>
</dbReference>
<dbReference type="RefSeq" id="WP_273737948.1">
    <property type="nucleotide sequence ID" value="NZ_JAQIVI010000107.1"/>
</dbReference>
<evidence type="ECO:0000256" key="1">
    <source>
        <dbReference type="ARBA" id="ARBA00001974"/>
    </source>
</evidence>
<dbReference type="EC" id="1.-.-.-" evidence="10"/>
<gene>
    <name evidence="10" type="ORF">ACFQE6_07700</name>
</gene>
<evidence type="ECO:0000256" key="6">
    <source>
        <dbReference type="SAM" id="MobiDB-lite"/>
    </source>
</evidence>
<feature type="domain" description="Acyl-CoA dehydrogenase/oxidase C-terminal" evidence="7">
    <location>
        <begin position="261"/>
        <end position="396"/>
    </location>
</feature>
<dbReference type="InterPro" id="IPR009100">
    <property type="entry name" value="AcylCoA_DH/oxidase_NM_dom_sf"/>
</dbReference>
<comment type="similarity">
    <text evidence="2 5">Belongs to the acyl-CoA dehydrogenase family.</text>
</comment>
<dbReference type="Pfam" id="PF02770">
    <property type="entry name" value="Acyl-CoA_dh_M"/>
    <property type="match status" value="1"/>
</dbReference>
<keyword evidence="11" id="KW-1185">Reference proteome</keyword>
<evidence type="ECO:0000256" key="2">
    <source>
        <dbReference type="ARBA" id="ARBA00009347"/>
    </source>
</evidence>
<dbReference type="InterPro" id="IPR046373">
    <property type="entry name" value="Acyl-CoA_Oxase/DH_mid-dom_sf"/>
</dbReference>
<sequence>MAQLLSDAVTLTESQQLVQTSVRDVCSNFDHQYWRDRAEAGDYPHKFVDTLIDHGWMGVLIPEAYGGAGMGTRETVVMMEEIAANGGGFSAAQAVHGGVYNSVPIVEYASEELKRDLLPRVADGEASIQAFGLTEPNAGSNSTAIETRAERDSAEETLADPSEAVASEDGDEYVINGQKIWTSRVDVSDYIVLVARTTPLEDVDKRTHGISMFLVHIEDAIEQGALEMEAIPKSASDFVHSFELWFDDLRVPAENLIGVEGEGFYQVLDGLNEERLVIAAECIGLGRLALERAVDYANEREVFDRPIGSNQAVQHPLAEAYARLQAAKQLTYNAADRAASDEGVDLGAYANAAKFLAADAAYEAADAAVQTHGGFGIATEYDVERYFREARLTRLVPITQQLALNYLGENVLGLPRSY</sequence>
<evidence type="ECO:0000256" key="3">
    <source>
        <dbReference type="ARBA" id="ARBA00022630"/>
    </source>
</evidence>
<dbReference type="EMBL" id="JBHSWV010000107">
    <property type="protein sequence ID" value="MFC6764895.1"/>
    <property type="molecule type" value="Genomic_DNA"/>
</dbReference>
<dbReference type="Gene3D" id="1.10.540.10">
    <property type="entry name" value="Acyl-CoA dehydrogenase/oxidase, N-terminal domain"/>
    <property type="match status" value="1"/>
</dbReference>
<dbReference type="PANTHER" id="PTHR43884">
    <property type="entry name" value="ACYL-COA DEHYDROGENASE"/>
    <property type="match status" value="1"/>
</dbReference>
<dbReference type="Pfam" id="PF00441">
    <property type="entry name" value="Acyl-CoA_dh_1"/>
    <property type="match status" value="1"/>
</dbReference>
<evidence type="ECO:0000259" key="7">
    <source>
        <dbReference type="Pfam" id="PF00441"/>
    </source>
</evidence>
<dbReference type="Gene3D" id="1.20.140.10">
    <property type="entry name" value="Butyryl-CoA Dehydrogenase, subunit A, domain 3"/>
    <property type="match status" value="1"/>
</dbReference>
<keyword evidence="4 5" id="KW-0274">FAD</keyword>
<dbReference type="PIRSF" id="PIRSF016578">
    <property type="entry name" value="HsaA"/>
    <property type="match status" value="1"/>
</dbReference>
<evidence type="ECO:0000259" key="8">
    <source>
        <dbReference type="Pfam" id="PF02770"/>
    </source>
</evidence>
<evidence type="ECO:0000313" key="11">
    <source>
        <dbReference type="Proteomes" id="UP001596383"/>
    </source>
</evidence>
<dbReference type="PROSITE" id="PS00073">
    <property type="entry name" value="ACYL_COA_DH_2"/>
    <property type="match status" value="1"/>
</dbReference>
<dbReference type="Gene3D" id="2.40.110.10">
    <property type="entry name" value="Butyryl-CoA Dehydrogenase, subunit A, domain 2"/>
    <property type="match status" value="1"/>
</dbReference>
<evidence type="ECO:0000313" key="10">
    <source>
        <dbReference type="EMBL" id="MFC6764895.1"/>
    </source>
</evidence>
<dbReference type="FunFam" id="1.20.140.10:FF:000012">
    <property type="entry name" value="Acyl-CoA dehydrogenase fadE12"/>
    <property type="match status" value="1"/>
</dbReference>
<dbReference type="GO" id="GO:0016627">
    <property type="term" value="F:oxidoreductase activity, acting on the CH-CH group of donors"/>
    <property type="evidence" value="ECO:0007669"/>
    <property type="project" value="UniProtKB-ARBA"/>
</dbReference>
<evidence type="ECO:0000256" key="5">
    <source>
        <dbReference type="RuleBase" id="RU362125"/>
    </source>
</evidence>
<keyword evidence="5 10" id="KW-0560">Oxidoreductase</keyword>
<reference evidence="10 11" key="1">
    <citation type="journal article" date="2019" name="Int. J. Syst. Evol. Microbiol.">
        <title>The Global Catalogue of Microorganisms (GCM) 10K type strain sequencing project: providing services to taxonomists for standard genome sequencing and annotation.</title>
        <authorList>
            <consortium name="The Broad Institute Genomics Platform"/>
            <consortium name="The Broad Institute Genome Sequencing Center for Infectious Disease"/>
            <person name="Wu L."/>
            <person name="Ma J."/>
        </authorList>
    </citation>
    <scope>NUCLEOTIDE SEQUENCE [LARGE SCALE GENOMIC DNA]</scope>
    <source>
        <strain evidence="10 11">LMG 29247</strain>
    </source>
</reference>
<dbReference type="InterPro" id="IPR006091">
    <property type="entry name" value="Acyl-CoA_Oxase/DH_mid-dom"/>
</dbReference>
<dbReference type="Pfam" id="PF02771">
    <property type="entry name" value="Acyl-CoA_dh_N"/>
    <property type="match status" value="1"/>
</dbReference>
<accession>A0ABD5SHU5</accession>
<comment type="cofactor">
    <cofactor evidence="1 5">
        <name>FAD</name>
        <dbReference type="ChEBI" id="CHEBI:57692"/>
    </cofactor>
</comment>
<feature type="domain" description="Acyl-CoA dehydrogenase/oxidase N-terminal" evidence="9">
    <location>
        <begin position="12"/>
        <end position="125"/>
    </location>
</feature>
<organism evidence="10 11">
    <name type="scientific">Natrinema soli</name>
    <dbReference type="NCBI Taxonomy" id="1930624"/>
    <lineage>
        <taxon>Archaea</taxon>
        <taxon>Methanobacteriati</taxon>
        <taxon>Methanobacteriota</taxon>
        <taxon>Stenosarchaea group</taxon>
        <taxon>Halobacteria</taxon>
        <taxon>Halobacteriales</taxon>
        <taxon>Natrialbaceae</taxon>
        <taxon>Natrinema</taxon>
    </lineage>
</organism>
<evidence type="ECO:0000256" key="4">
    <source>
        <dbReference type="ARBA" id="ARBA00022827"/>
    </source>
</evidence>
<comment type="caution">
    <text evidence="10">The sequence shown here is derived from an EMBL/GenBank/DDBJ whole genome shotgun (WGS) entry which is preliminary data.</text>
</comment>
<dbReference type="Proteomes" id="UP001596383">
    <property type="component" value="Unassembled WGS sequence"/>
</dbReference>
<dbReference type="InterPro" id="IPR037069">
    <property type="entry name" value="AcylCoA_DH/ox_N_sf"/>
</dbReference>
<protein>
    <submittedName>
        <fullName evidence="10">Acyl-CoA dehydrogenase family protein</fullName>
        <ecNumber evidence="10">1.-.-.-</ecNumber>
    </submittedName>
</protein>
<keyword evidence="3 5" id="KW-0285">Flavoprotein</keyword>
<proteinExistence type="inferred from homology"/>
<dbReference type="InterPro" id="IPR036250">
    <property type="entry name" value="AcylCo_DH-like_C"/>
</dbReference>
<feature type="region of interest" description="Disordered" evidence="6">
    <location>
        <begin position="132"/>
        <end position="167"/>
    </location>
</feature>
<feature type="domain" description="Acyl-CoA oxidase/dehydrogenase middle" evidence="8">
    <location>
        <begin position="130"/>
        <end position="248"/>
    </location>
</feature>
<dbReference type="AlphaFoldDB" id="A0ABD5SHU5"/>
<dbReference type="SUPFAM" id="SSF56645">
    <property type="entry name" value="Acyl-CoA dehydrogenase NM domain-like"/>
    <property type="match status" value="1"/>
</dbReference>
<name>A0ABD5SHU5_9EURY</name>
<evidence type="ECO:0000259" key="9">
    <source>
        <dbReference type="Pfam" id="PF02771"/>
    </source>
</evidence>
<dbReference type="InterPro" id="IPR009075">
    <property type="entry name" value="AcylCo_DH/oxidase_C"/>
</dbReference>
<dbReference type="InterPro" id="IPR006089">
    <property type="entry name" value="Acyl-CoA_DH_CS"/>
</dbReference>
<dbReference type="InterPro" id="IPR013786">
    <property type="entry name" value="AcylCoA_DH/ox_N"/>
</dbReference>
<dbReference type="PANTHER" id="PTHR43884:SF12">
    <property type="entry name" value="ISOVALERYL-COA DEHYDROGENASE, MITOCHONDRIAL-RELATED"/>
    <property type="match status" value="1"/>
</dbReference>